<evidence type="ECO:0000256" key="7">
    <source>
        <dbReference type="ARBA" id="ARBA00023128"/>
    </source>
</evidence>
<keyword evidence="9 11" id="KW-1015">Disulfide bond</keyword>
<keyword evidence="6 10" id="KW-0249">Electron transport</keyword>
<protein>
    <recommendedName>
        <fullName evidence="10">Cytochrome b-c1 complex subunit 6</fullName>
    </recommendedName>
</protein>
<dbReference type="InterPro" id="IPR023184">
    <property type="entry name" value="Ubol_cytC_Rdtase_hinge_dom"/>
</dbReference>
<comment type="subcellular location">
    <subcellularLocation>
        <location evidence="1">Mitochondrion inner membrane</location>
        <topology evidence="1">Peripheral membrane protein</topology>
        <orientation evidence="1">Intermembrane side</orientation>
    </subcellularLocation>
</comment>
<keyword evidence="7 10" id="KW-0496">Mitochondrion</keyword>
<keyword evidence="4 10" id="KW-0679">Respiratory chain</keyword>
<evidence type="ECO:0000256" key="9">
    <source>
        <dbReference type="ARBA" id="ARBA00023157"/>
    </source>
</evidence>
<name>A0A3Q3KE23_MONAL</name>
<feature type="region of interest" description="Disordered" evidence="12">
    <location>
        <begin position="1"/>
        <end position="27"/>
    </location>
</feature>
<dbReference type="PIRSF" id="PIRSF000019">
    <property type="entry name" value="Bc1_11K"/>
    <property type="match status" value="1"/>
</dbReference>
<dbReference type="SUPFAM" id="SSF81531">
    <property type="entry name" value="Non-heme 11 kDa protein of cytochrome bc1 complex (Ubiquinol-cytochrome c reductase)"/>
    <property type="match status" value="1"/>
</dbReference>
<feature type="disulfide bond" evidence="11">
    <location>
        <begin position="35"/>
        <end position="79"/>
    </location>
</feature>
<evidence type="ECO:0000259" key="13">
    <source>
        <dbReference type="Pfam" id="PF02320"/>
    </source>
</evidence>
<dbReference type="GO" id="GO:0005743">
    <property type="term" value="C:mitochondrial inner membrane"/>
    <property type="evidence" value="ECO:0007669"/>
    <property type="project" value="UniProtKB-SubCell"/>
</dbReference>
<keyword evidence="5 10" id="KW-0999">Mitochondrion inner membrane</keyword>
<evidence type="ECO:0000256" key="8">
    <source>
        <dbReference type="ARBA" id="ARBA00023136"/>
    </source>
</evidence>
<comment type="function">
    <text evidence="10">Component of the ubiquinol-cytochrome c oxidoreductase, a multisubunit transmembrane complex that is part of the mitochondrial electron transport chain which drives oxidative phosphorylation.</text>
</comment>
<feature type="compositionally biased region" description="Basic and acidic residues" evidence="12">
    <location>
        <begin position="1"/>
        <end position="12"/>
    </location>
</feature>
<feature type="disulfide bond" evidence="11">
    <location>
        <begin position="51"/>
        <end position="65"/>
    </location>
</feature>
<keyword evidence="8 10" id="KW-0472">Membrane</keyword>
<dbReference type="Pfam" id="PF02320">
    <property type="entry name" value="UCR_hinge"/>
    <property type="match status" value="1"/>
</dbReference>
<evidence type="ECO:0000256" key="11">
    <source>
        <dbReference type="PIRSR" id="PIRSR000019-1"/>
    </source>
</evidence>
<dbReference type="PANTHER" id="PTHR15336">
    <property type="entry name" value="UBIQUINOL-CYTOCHROME C REDUCTASE COMPLEX 7.8 KDA PROTEIN"/>
    <property type="match status" value="1"/>
</dbReference>
<feature type="domain" description="Ubiquinol-cytochrome C reductase hinge" evidence="13">
    <location>
        <begin position="26"/>
        <end position="89"/>
    </location>
</feature>
<dbReference type="PANTHER" id="PTHR15336:SF0">
    <property type="entry name" value="CYTOCHROME B-C1 COMPLEX SUBUNIT 6, MITOCHONDRIAL"/>
    <property type="match status" value="1"/>
</dbReference>
<organism evidence="14 15">
    <name type="scientific">Monopterus albus</name>
    <name type="common">Swamp eel</name>
    <dbReference type="NCBI Taxonomy" id="43700"/>
    <lineage>
        <taxon>Eukaryota</taxon>
        <taxon>Metazoa</taxon>
        <taxon>Chordata</taxon>
        <taxon>Craniata</taxon>
        <taxon>Vertebrata</taxon>
        <taxon>Euteleostomi</taxon>
        <taxon>Actinopterygii</taxon>
        <taxon>Neopterygii</taxon>
        <taxon>Teleostei</taxon>
        <taxon>Neoteleostei</taxon>
        <taxon>Acanthomorphata</taxon>
        <taxon>Anabantaria</taxon>
        <taxon>Synbranchiformes</taxon>
        <taxon>Synbranchidae</taxon>
        <taxon>Monopterus</taxon>
    </lineage>
</organism>
<reference evidence="14" key="2">
    <citation type="submission" date="2025-09" db="UniProtKB">
        <authorList>
            <consortium name="Ensembl"/>
        </authorList>
    </citation>
    <scope>IDENTIFICATION</scope>
</reference>
<dbReference type="InterPro" id="IPR036811">
    <property type="entry name" value="Ubol_cytC_Rdtase_hinge_dom_sf"/>
</dbReference>
<evidence type="ECO:0000256" key="4">
    <source>
        <dbReference type="ARBA" id="ARBA00022660"/>
    </source>
</evidence>
<reference evidence="14" key="1">
    <citation type="submission" date="2025-08" db="UniProtKB">
        <authorList>
            <consortium name="Ensembl"/>
        </authorList>
    </citation>
    <scope>IDENTIFICATION</scope>
</reference>
<evidence type="ECO:0000256" key="2">
    <source>
        <dbReference type="ARBA" id="ARBA00006498"/>
    </source>
</evidence>
<accession>A0A3Q3KE23</accession>
<evidence type="ECO:0000256" key="1">
    <source>
        <dbReference type="ARBA" id="ARBA00004137"/>
    </source>
</evidence>
<evidence type="ECO:0000313" key="15">
    <source>
        <dbReference type="Proteomes" id="UP000261600"/>
    </source>
</evidence>
<dbReference type="InterPro" id="IPR003422">
    <property type="entry name" value="Cyt_b-c1_6"/>
</dbReference>
<dbReference type="Ensembl" id="ENSMALT00000027744.1">
    <property type="protein sequence ID" value="ENSMALP00000027243.1"/>
    <property type="gene ID" value="ENSMALG00000018897.1"/>
</dbReference>
<dbReference type="GO" id="GO:0006122">
    <property type="term" value="P:mitochondrial electron transport, ubiquinol to cytochrome c"/>
    <property type="evidence" value="ECO:0007669"/>
    <property type="project" value="InterPro"/>
</dbReference>
<dbReference type="Proteomes" id="UP000261600">
    <property type="component" value="Unplaced"/>
</dbReference>
<evidence type="ECO:0000256" key="10">
    <source>
        <dbReference type="PIRNR" id="PIRNR000019"/>
    </source>
</evidence>
<evidence type="ECO:0000256" key="6">
    <source>
        <dbReference type="ARBA" id="ARBA00022982"/>
    </source>
</evidence>
<dbReference type="FunFam" id="1.10.287.20:FF:000001">
    <property type="entry name" value="Cytochrome b-c1 complex subunit 6"/>
    <property type="match status" value="1"/>
</dbReference>
<keyword evidence="3 10" id="KW-0813">Transport</keyword>
<evidence type="ECO:0000256" key="5">
    <source>
        <dbReference type="ARBA" id="ARBA00022792"/>
    </source>
</evidence>
<keyword evidence="15" id="KW-1185">Reference proteome</keyword>
<proteinExistence type="inferred from homology"/>
<dbReference type="Gene3D" id="1.10.287.20">
    <property type="entry name" value="Ubiquinol-cytochrome C reductase hinge domain"/>
    <property type="match status" value="1"/>
</dbReference>
<feature type="compositionally biased region" description="Acidic residues" evidence="12">
    <location>
        <begin position="13"/>
        <end position="27"/>
    </location>
</feature>
<dbReference type="AlphaFoldDB" id="A0A3Q3KE23"/>
<evidence type="ECO:0000256" key="3">
    <source>
        <dbReference type="ARBA" id="ARBA00022448"/>
    </source>
</evidence>
<sequence length="89" mass="10506">MVFEEKTIMHGEPDDEEEEEEEQEMDPIETVRQTCAETEHCVQTREHLEQCETRVGSRSSTQENCTEELFDFLHARDHCVAHKLFHSVK</sequence>
<comment type="similarity">
    <text evidence="2 10">Belongs to the UQCRH/QCR6 family.</text>
</comment>
<evidence type="ECO:0000313" key="14">
    <source>
        <dbReference type="Ensembl" id="ENSMALP00000027243.1"/>
    </source>
</evidence>
<evidence type="ECO:0000256" key="12">
    <source>
        <dbReference type="SAM" id="MobiDB-lite"/>
    </source>
</evidence>